<keyword evidence="4" id="KW-0597">Phosphoprotein</keyword>
<dbReference type="EMBL" id="BFAA01005968">
    <property type="protein sequence ID" value="GCB69208.1"/>
    <property type="molecule type" value="Genomic_DNA"/>
</dbReference>
<dbReference type="SUPFAM" id="SSF56112">
    <property type="entry name" value="Protein kinase-like (PK-like)"/>
    <property type="match status" value="1"/>
</dbReference>
<evidence type="ECO:0000256" key="9">
    <source>
        <dbReference type="ARBA" id="ARBA00047899"/>
    </source>
</evidence>
<comment type="catalytic activity">
    <reaction evidence="10">
        <text>L-seryl-[protein] + ATP = O-phospho-L-seryl-[protein] + ADP + H(+)</text>
        <dbReference type="Rhea" id="RHEA:17989"/>
        <dbReference type="Rhea" id="RHEA-COMP:9863"/>
        <dbReference type="Rhea" id="RHEA-COMP:11604"/>
        <dbReference type="ChEBI" id="CHEBI:15378"/>
        <dbReference type="ChEBI" id="CHEBI:29999"/>
        <dbReference type="ChEBI" id="CHEBI:30616"/>
        <dbReference type="ChEBI" id="CHEBI:83421"/>
        <dbReference type="ChEBI" id="CHEBI:456216"/>
        <dbReference type="EC" id="2.7.11.1"/>
    </reaction>
</comment>
<evidence type="ECO:0000256" key="7">
    <source>
        <dbReference type="ARBA" id="ARBA00022777"/>
    </source>
</evidence>
<keyword evidence="8" id="KW-0067">ATP-binding</keyword>
<keyword evidence="13" id="KW-1185">Reference proteome</keyword>
<dbReference type="EC" id="2.7.11.1" evidence="2"/>
<dbReference type="Proteomes" id="UP000288216">
    <property type="component" value="Unassembled WGS sequence"/>
</dbReference>
<name>A0A401P7X0_SCYTO</name>
<dbReference type="GO" id="GO:0005524">
    <property type="term" value="F:ATP binding"/>
    <property type="evidence" value="ECO:0007669"/>
    <property type="project" value="UniProtKB-KW"/>
</dbReference>
<dbReference type="Gene3D" id="4.10.1170.10">
    <property type="entry name" value="MAP kinase activated protein kinase 2"/>
    <property type="match status" value="1"/>
</dbReference>
<evidence type="ECO:0000256" key="3">
    <source>
        <dbReference type="ARBA" id="ARBA00022527"/>
    </source>
</evidence>
<evidence type="ECO:0000256" key="8">
    <source>
        <dbReference type="ARBA" id="ARBA00022840"/>
    </source>
</evidence>
<proteinExistence type="inferred from homology"/>
<dbReference type="InterPro" id="IPR027442">
    <property type="entry name" value="MAPKAPK_C"/>
</dbReference>
<evidence type="ECO:0000256" key="10">
    <source>
        <dbReference type="ARBA" id="ARBA00048679"/>
    </source>
</evidence>
<dbReference type="GO" id="GO:0004674">
    <property type="term" value="F:protein serine/threonine kinase activity"/>
    <property type="evidence" value="ECO:0007669"/>
    <property type="project" value="UniProtKB-KW"/>
</dbReference>
<accession>A0A401P7X0</accession>
<feature type="compositionally biased region" description="Polar residues" evidence="11">
    <location>
        <begin position="128"/>
        <end position="141"/>
    </location>
</feature>
<dbReference type="AlphaFoldDB" id="A0A401P7X0"/>
<comment type="catalytic activity">
    <reaction evidence="9">
        <text>L-threonyl-[protein] + ATP = O-phospho-L-threonyl-[protein] + ADP + H(+)</text>
        <dbReference type="Rhea" id="RHEA:46608"/>
        <dbReference type="Rhea" id="RHEA-COMP:11060"/>
        <dbReference type="Rhea" id="RHEA-COMP:11605"/>
        <dbReference type="ChEBI" id="CHEBI:15378"/>
        <dbReference type="ChEBI" id="CHEBI:30013"/>
        <dbReference type="ChEBI" id="CHEBI:30616"/>
        <dbReference type="ChEBI" id="CHEBI:61977"/>
        <dbReference type="ChEBI" id="CHEBI:456216"/>
        <dbReference type="EC" id="2.7.11.1"/>
    </reaction>
</comment>
<protein>
    <recommendedName>
        <fullName evidence="2">non-specific serine/threonine protein kinase</fullName>
        <ecNumber evidence="2">2.7.11.1</ecNumber>
    </recommendedName>
</protein>
<dbReference type="OMA" id="CETAQNK"/>
<evidence type="ECO:0000256" key="11">
    <source>
        <dbReference type="SAM" id="MobiDB-lite"/>
    </source>
</evidence>
<evidence type="ECO:0000256" key="1">
    <source>
        <dbReference type="ARBA" id="ARBA00006692"/>
    </source>
</evidence>
<comment type="caution">
    <text evidence="12">The sequence shown here is derived from an EMBL/GenBank/DDBJ whole genome shotgun (WGS) entry which is preliminary data.</text>
</comment>
<keyword evidence="5" id="KW-0808">Transferase</keyword>
<keyword evidence="3" id="KW-0723">Serine/threonine-protein kinase</keyword>
<dbReference type="InterPro" id="IPR011009">
    <property type="entry name" value="Kinase-like_dom_sf"/>
</dbReference>
<keyword evidence="7" id="KW-0418">Kinase</keyword>
<feature type="region of interest" description="Disordered" evidence="11">
    <location>
        <begin position="115"/>
        <end position="141"/>
    </location>
</feature>
<dbReference type="STRING" id="75743.A0A401P7X0"/>
<evidence type="ECO:0000256" key="4">
    <source>
        <dbReference type="ARBA" id="ARBA00022553"/>
    </source>
</evidence>
<reference evidence="12 13" key="1">
    <citation type="journal article" date="2018" name="Nat. Ecol. Evol.">
        <title>Shark genomes provide insights into elasmobranch evolution and the origin of vertebrates.</title>
        <authorList>
            <person name="Hara Y"/>
            <person name="Yamaguchi K"/>
            <person name="Onimaru K"/>
            <person name="Kadota M"/>
            <person name="Koyanagi M"/>
            <person name="Keeley SD"/>
            <person name="Tatsumi K"/>
            <person name="Tanaka K"/>
            <person name="Motone F"/>
            <person name="Kageyama Y"/>
            <person name="Nozu R"/>
            <person name="Adachi N"/>
            <person name="Nishimura O"/>
            <person name="Nakagawa R"/>
            <person name="Tanegashima C"/>
            <person name="Kiyatake I"/>
            <person name="Matsumoto R"/>
            <person name="Murakumo K"/>
            <person name="Nishida K"/>
            <person name="Terakita A"/>
            <person name="Kuratani S"/>
            <person name="Sato K"/>
            <person name="Hyodo S Kuraku.S."/>
        </authorList>
    </citation>
    <scope>NUCLEOTIDE SEQUENCE [LARGE SCALE GENOMIC DNA]</scope>
</reference>
<evidence type="ECO:0000313" key="12">
    <source>
        <dbReference type="EMBL" id="GCB69208.1"/>
    </source>
</evidence>
<dbReference type="FunFam" id="4.10.1170.10:FF:000001">
    <property type="entry name" value="MAP kinase-activated protein kinase 3"/>
    <property type="match status" value="1"/>
</dbReference>
<dbReference type="OrthoDB" id="40902at2759"/>
<evidence type="ECO:0000256" key="6">
    <source>
        <dbReference type="ARBA" id="ARBA00022741"/>
    </source>
</evidence>
<gene>
    <name evidence="12" type="ORF">scyTo_0012380</name>
</gene>
<keyword evidence="6" id="KW-0547">Nucleotide-binding</keyword>
<evidence type="ECO:0000256" key="2">
    <source>
        <dbReference type="ARBA" id="ARBA00012513"/>
    </source>
</evidence>
<evidence type="ECO:0000256" key="5">
    <source>
        <dbReference type="ARBA" id="ARBA00022679"/>
    </source>
</evidence>
<organism evidence="12 13">
    <name type="scientific">Scyliorhinus torazame</name>
    <name type="common">Cloudy catshark</name>
    <name type="synonym">Catulus torazame</name>
    <dbReference type="NCBI Taxonomy" id="75743"/>
    <lineage>
        <taxon>Eukaryota</taxon>
        <taxon>Metazoa</taxon>
        <taxon>Chordata</taxon>
        <taxon>Craniata</taxon>
        <taxon>Vertebrata</taxon>
        <taxon>Chondrichthyes</taxon>
        <taxon>Elasmobranchii</taxon>
        <taxon>Galeomorphii</taxon>
        <taxon>Galeoidea</taxon>
        <taxon>Carcharhiniformes</taxon>
        <taxon>Scyliorhinidae</taxon>
        <taxon>Scyliorhinus</taxon>
    </lineage>
</organism>
<evidence type="ECO:0000313" key="13">
    <source>
        <dbReference type="Proteomes" id="UP000288216"/>
    </source>
</evidence>
<sequence>MANCLQCETAQNKSAVLVFLTPGNHIATAWSDSLAKDLIRQVLKTDPTERMTITEFMNNPWINQSMVVPQTPLHTSRVLQEEKDMWEEVKDEMTSALATMRVDYDQVKIKDLDKTSNPLLNKRRKKQTPSAPSSSAICSNQ</sequence>
<dbReference type="Gene3D" id="1.10.510.10">
    <property type="entry name" value="Transferase(Phosphotransferase) domain 1"/>
    <property type="match status" value="1"/>
</dbReference>
<comment type="similarity">
    <text evidence="1">Belongs to the protein kinase superfamily. CAMK Ser/Thr protein kinase family.</text>
</comment>